<gene>
    <name evidence="1" type="ORF">UFOPK2001_00289</name>
</gene>
<sequence>MATDPRFALQQFIASLERHFEAVSARRGEEDPAVEQAYYQLEDAFLNYEEAMGESFEEYLPISLAEEDSE</sequence>
<reference evidence="1" key="1">
    <citation type="submission" date="2020-05" db="EMBL/GenBank/DDBJ databases">
        <authorList>
            <person name="Chiriac C."/>
            <person name="Salcher M."/>
            <person name="Ghai R."/>
            <person name="Kavagutti S V."/>
        </authorList>
    </citation>
    <scope>NUCLEOTIDE SEQUENCE</scope>
</reference>
<organism evidence="1">
    <name type="scientific">freshwater metagenome</name>
    <dbReference type="NCBI Taxonomy" id="449393"/>
    <lineage>
        <taxon>unclassified sequences</taxon>
        <taxon>metagenomes</taxon>
        <taxon>ecological metagenomes</taxon>
    </lineage>
</organism>
<name>A0A6J6IRS6_9ZZZZ</name>
<evidence type="ECO:0000313" key="1">
    <source>
        <dbReference type="EMBL" id="CAB4627088.1"/>
    </source>
</evidence>
<proteinExistence type="predicted"/>
<protein>
    <submittedName>
        <fullName evidence="1">Unannotated protein</fullName>
    </submittedName>
</protein>
<dbReference type="EMBL" id="CAEZVN010000015">
    <property type="protein sequence ID" value="CAB4627088.1"/>
    <property type="molecule type" value="Genomic_DNA"/>
</dbReference>
<accession>A0A6J6IRS6</accession>
<dbReference type="AlphaFoldDB" id="A0A6J6IRS6"/>